<dbReference type="PROSITE" id="PS51194">
    <property type="entry name" value="HELICASE_CTER"/>
    <property type="match status" value="1"/>
</dbReference>
<dbReference type="InterPro" id="IPR000330">
    <property type="entry name" value="SNF2_N"/>
</dbReference>
<dbReference type="OrthoDB" id="2801544at2759"/>
<dbReference type="InterPro" id="IPR001650">
    <property type="entry name" value="Helicase_C-like"/>
</dbReference>
<name>A0A074WIB3_9PEZI</name>
<dbReference type="PANTHER" id="PTHR45626">
    <property type="entry name" value="TRANSCRIPTION TERMINATION FACTOR 2-RELATED"/>
    <property type="match status" value="1"/>
</dbReference>
<evidence type="ECO:0000259" key="5">
    <source>
        <dbReference type="PROSITE" id="PS51194"/>
    </source>
</evidence>
<dbReference type="InterPro" id="IPR049730">
    <property type="entry name" value="SNF2/RAD54-like_C"/>
</dbReference>
<sequence>MSTPSKAILRVYVLPSDVGHRFLQRDRGADGHLFSVLQNLDVSLDSWKGQPNVEQPFDLYAAGEEGSLFYLFNNIPSPNPTSEHITSHFHRESMLDLLDVEYQLPGLKTVLYPYQRKSAAEMLRKECEERVELDPRLEEHVALDGSTYYYNPWEMSFFRSPRFYEPCKGGILADTMGHGKTLMCIALILATRGYLPRTPTQHERVTVRPKVASLLDMAVSAVNQHSAPWLSFFEKHEHHTGEHMAKCIELMRRKAPSYEIPVEPIRWNRNTTVRTPKKVTLAATTLVVVPRNLLSQWKLELEKHTTGVLNTLVMDDNRVALPSPEILRTFDIVLFSRHRFECEDKDGEDAKGRRMSRYPVTCNCPYIGATRTRDCVCLRPDDLYISPLKALHFLRIIVDEGHGMAAEKTRIAIVANRLVEASHRWIVSGTPAKDLMGVELDLVGPVSHVGTPTPSNMEDADSQYGPSIETSESVRRDVLLSQRKSFNEKDEKIGAVRNIGSLASGFLKIRPWCPAEDERGSDWNDYFFRHEFSRPRARTFSGFSKCLRQMLDSIVIRTQSGDVERDIKLPPLTHEIVRLEPSFYDKLTVNAFVFVLTSNAVTSERTDIDYIFHQKSGRERAQLLNNLRASAFYWTGFSASDMVAAIAQSEGYLQKQDKTCSKNDQIILESCIDQAKFMVGSEGWRNLTQSHEVGLFVESWPTESAEFWSFDKTDPSRLHLLCGATQLIQAQDHINQQAEAPDPAEGLSGCGIHALSFLRSEPTDTKPPVLIKAGIPSSSLAVSQTGDKRSTGVSPKRTADTHSEIKEAQLPAVSPLRKTSIVGTTSAKLSYLLSRVEEFYRDEKILIFYDNDNTAYYIAQALEVLHIDYLIYAKSLTPAAKSDYIVRFNQRPEHRVLLMDIGQAAYGLNLTSASRVFFVNPVNRPQVEAQALKRAHRIGQTREVHAETLILKGTIEEKIFERARTMSRTEHKEAKELDDDGDIRDIIQSAQPIPISSHEAEGARRIAFIQSPQQLFARSGWASWKKAARENSKTRTKTSGSSSSGKRKVKEQNDTPNRKRTKKQKV</sequence>
<protein>
    <recommendedName>
        <fullName evidence="5">Helicase C-terminal domain-containing protein</fullName>
    </recommendedName>
</protein>
<dbReference type="PANTHER" id="PTHR45626:SF51">
    <property type="entry name" value="SNF2-RELATED DOMAIN-CONTAINING PROTEIN"/>
    <property type="match status" value="1"/>
</dbReference>
<keyword evidence="2" id="KW-0378">Hydrolase</keyword>
<dbReference type="InterPro" id="IPR050628">
    <property type="entry name" value="SNF2_RAD54_helicase_TF"/>
</dbReference>
<dbReference type="RefSeq" id="XP_013425502.1">
    <property type="nucleotide sequence ID" value="XM_013570048.1"/>
</dbReference>
<dbReference type="GeneID" id="25411416"/>
<keyword evidence="7" id="KW-1185">Reference proteome</keyword>
<dbReference type="HOGENOM" id="CLU_003233_0_1_1"/>
<evidence type="ECO:0000256" key="2">
    <source>
        <dbReference type="ARBA" id="ARBA00022801"/>
    </source>
</evidence>
<dbReference type="SMART" id="SM00487">
    <property type="entry name" value="DEXDc"/>
    <property type="match status" value="1"/>
</dbReference>
<keyword evidence="1" id="KW-0547">Nucleotide-binding</keyword>
<feature type="region of interest" description="Disordered" evidence="4">
    <location>
        <begin position="1020"/>
        <end position="1066"/>
    </location>
</feature>
<dbReference type="InterPro" id="IPR027417">
    <property type="entry name" value="P-loop_NTPase"/>
</dbReference>
<organism evidence="6 7">
    <name type="scientific">Aureobasidium namibiae CBS 147.97</name>
    <dbReference type="NCBI Taxonomy" id="1043004"/>
    <lineage>
        <taxon>Eukaryota</taxon>
        <taxon>Fungi</taxon>
        <taxon>Dikarya</taxon>
        <taxon>Ascomycota</taxon>
        <taxon>Pezizomycotina</taxon>
        <taxon>Dothideomycetes</taxon>
        <taxon>Dothideomycetidae</taxon>
        <taxon>Dothideales</taxon>
        <taxon>Saccotheciaceae</taxon>
        <taxon>Aureobasidium</taxon>
    </lineage>
</organism>
<dbReference type="GO" id="GO:0008094">
    <property type="term" value="F:ATP-dependent activity, acting on DNA"/>
    <property type="evidence" value="ECO:0007669"/>
    <property type="project" value="TreeGrafter"/>
</dbReference>
<feature type="domain" description="Helicase C-terminal" evidence="5">
    <location>
        <begin position="828"/>
        <end position="982"/>
    </location>
</feature>
<keyword evidence="3" id="KW-0067">ATP-binding</keyword>
<dbReference type="GO" id="GO:0005524">
    <property type="term" value="F:ATP binding"/>
    <property type="evidence" value="ECO:0007669"/>
    <property type="project" value="UniProtKB-KW"/>
</dbReference>
<dbReference type="Pfam" id="PF00271">
    <property type="entry name" value="Helicase_C"/>
    <property type="match status" value="1"/>
</dbReference>
<reference evidence="6 7" key="1">
    <citation type="journal article" date="2014" name="BMC Genomics">
        <title>Genome sequencing of four Aureobasidium pullulans varieties: biotechnological potential, stress tolerance, and description of new species.</title>
        <authorList>
            <person name="Gostin Ar C."/>
            <person name="Ohm R.A."/>
            <person name="Kogej T."/>
            <person name="Sonjak S."/>
            <person name="Turk M."/>
            <person name="Zajc J."/>
            <person name="Zalar P."/>
            <person name="Grube M."/>
            <person name="Sun H."/>
            <person name="Han J."/>
            <person name="Sharma A."/>
            <person name="Chiniquy J."/>
            <person name="Ngan C.Y."/>
            <person name="Lipzen A."/>
            <person name="Barry K."/>
            <person name="Grigoriev I.V."/>
            <person name="Gunde-Cimerman N."/>
        </authorList>
    </citation>
    <scope>NUCLEOTIDE SEQUENCE [LARGE SCALE GENOMIC DNA]</scope>
    <source>
        <strain evidence="6 7">CBS 147.97</strain>
    </source>
</reference>
<accession>A0A074WIB3</accession>
<dbReference type="Proteomes" id="UP000027730">
    <property type="component" value="Unassembled WGS sequence"/>
</dbReference>
<evidence type="ECO:0000313" key="7">
    <source>
        <dbReference type="Proteomes" id="UP000027730"/>
    </source>
</evidence>
<dbReference type="SUPFAM" id="SSF52540">
    <property type="entry name" value="P-loop containing nucleoside triphosphate hydrolases"/>
    <property type="match status" value="2"/>
</dbReference>
<evidence type="ECO:0000313" key="6">
    <source>
        <dbReference type="EMBL" id="KEQ71364.1"/>
    </source>
</evidence>
<evidence type="ECO:0000256" key="3">
    <source>
        <dbReference type="ARBA" id="ARBA00022840"/>
    </source>
</evidence>
<dbReference type="EMBL" id="KL584714">
    <property type="protein sequence ID" value="KEQ71364.1"/>
    <property type="molecule type" value="Genomic_DNA"/>
</dbReference>
<dbReference type="GO" id="GO:0006281">
    <property type="term" value="P:DNA repair"/>
    <property type="evidence" value="ECO:0007669"/>
    <property type="project" value="TreeGrafter"/>
</dbReference>
<dbReference type="STRING" id="1043004.A0A074WIB3"/>
<gene>
    <name evidence="6" type="ORF">M436DRAFT_51370</name>
</gene>
<dbReference type="CDD" id="cd18793">
    <property type="entry name" value="SF2_C_SNF"/>
    <property type="match status" value="1"/>
</dbReference>
<dbReference type="AlphaFoldDB" id="A0A074WIB3"/>
<evidence type="ECO:0000256" key="1">
    <source>
        <dbReference type="ARBA" id="ARBA00022741"/>
    </source>
</evidence>
<dbReference type="GO" id="GO:0016787">
    <property type="term" value="F:hydrolase activity"/>
    <property type="evidence" value="ECO:0007669"/>
    <property type="project" value="UniProtKB-KW"/>
</dbReference>
<dbReference type="InterPro" id="IPR014001">
    <property type="entry name" value="Helicase_ATP-bd"/>
</dbReference>
<dbReference type="InterPro" id="IPR038718">
    <property type="entry name" value="SNF2-like_sf"/>
</dbReference>
<proteinExistence type="predicted"/>
<dbReference type="Gene3D" id="3.40.50.10810">
    <property type="entry name" value="Tandem AAA-ATPase domain"/>
    <property type="match status" value="2"/>
</dbReference>
<evidence type="ECO:0000256" key="4">
    <source>
        <dbReference type="SAM" id="MobiDB-lite"/>
    </source>
</evidence>
<feature type="region of interest" description="Disordered" evidence="4">
    <location>
        <begin position="781"/>
        <end position="803"/>
    </location>
</feature>
<dbReference type="GO" id="GO:0005634">
    <property type="term" value="C:nucleus"/>
    <property type="evidence" value="ECO:0007669"/>
    <property type="project" value="TreeGrafter"/>
</dbReference>
<dbReference type="Pfam" id="PF00176">
    <property type="entry name" value="SNF2-rel_dom"/>
    <property type="match status" value="1"/>
</dbReference>
<dbReference type="Gene3D" id="3.40.50.300">
    <property type="entry name" value="P-loop containing nucleotide triphosphate hydrolases"/>
    <property type="match status" value="1"/>
</dbReference>